<gene>
    <name evidence="3" type="ORF">OPDIPICF_00620</name>
</gene>
<organism evidence="3 4">
    <name type="scientific">BD1-7 clade bacterium</name>
    <dbReference type="NCBI Taxonomy" id="2029982"/>
    <lineage>
        <taxon>Bacteria</taxon>
        <taxon>Pseudomonadati</taxon>
        <taxon>Pseudomonadota</taxon>
        <taxon>Gammaproteobacteria</taxon>
        <taxon>Cellvibrionales</taxon>
        <taxon>Spongiibacteraceae</taxon>
        <taxon>BD1-7 clade</taxon>
    </lineage>
</organism>
<evidence type="ECO:0000313" key="4">
    <source>
        <dbReference type="Proteomes" id="UP000441399"/>
    </source>
</evidence>
<dbReference type="PROSITE" id="PS51257">
    <property type="entry name" value="PROKAR_LIPOPROTEIN"/>
    <property type="match status" value="1"/>
</dbReference>
<feature type="region of interest" description="Disordered" evidence="1">
    <location>
        <begin position="104"/>
        <end position="124"/>
    </location>
</feature>
<feature type="domain" description="Lcl C-terminal" evidence="2">
    <location>
        <begin position="64"/>
        <end position="226"/>
    </location>
</feature>
<dbReference type="EMBL" id="CACSIO010000001">
    <property type="protein sequence ID" value="CAA0084084.1"/>
    <property type="molecule type" value="Genomic_DNA"/>
</dbReference>
<dbReference type="AlphaFoldDB" id="A0A5S9N7N0"/>
<name>A0A5S9N7N0_9GAMM</name>
<dbReference type="OrthoDB" id="9805202at2"/>
<dbReference type="Pfam" id="PF07603">
    <property type="entry name" value="Lcl_C"/>
    <property type="match status" value="1"/>
</dbReference>
<evidence type="ECO:0000259" key="2">
    <source>
        <dbReference type="Pfam" id="PF07603"/>
    </source>
</evidence>
<evidence type="ECO:0000256" key="1">
    <source>
        <dbReference type="SAM" id="MobiDB-lite"/>
    </source>
</evidence>
<protein>
    <recommendedName>
        <fullName evidence="2">Lcl C-terminal domain-containing protein</fullName>
    </recommendedName>
</protein>
<dbReference type="InterPro" id="IPR011460">
    <property type="entry name" value="Lcl_C"/>
</dbReference>
<sequence length="254" mass="27670">MNKYFKFGLIPLAFVSGCLAPAIESPRTTFIKLDQSGATLSDQSSSWNFDDSTANKASRDRWTCATDERTGLTWEIKQNNTSLQGRLHRYTWYDPGLVGKEGFGDTGTATTTQSPGTGTAGSDSCLDTARCDTDKYVTDINAQALCGFSDWRVPSWNEFGTLVTAAQLNAPNTYTNIFPNTVAAGYWTSSNSDLDDTGAQAWEIDFNTGALFSTKKGLLSRNRLVRGQANSGTLLEGNPEDHHLFSGIIRSTNN</sequence>
<proteinExistence type="predicted"/>
<dbReference type="Proteomes" id="UP000441399">
    <property type="component" value="Unassembled WGS sequence"/>
</dbReference>
<feature type="compositionally biased region" description="Low complexity" evidence="1">
    <location>
        <begin position="106"/>
        <end position="121"/>
    </location>
</feature>
<accession>A0A5S9N7N0</accession>
<evidence type="ECO:0000313" key="3">
    <source>
        <dbReference type="EMBL" id="CAA0084084.1"/>
    </source>
</evidence>
<keyword evidence="4" id="KW-1185">Reference proteome</keyword>
<reference evidence="3 4" key="1">
    <citation type="submission" date="2019-11" db="EMBL/GenBank/DDBJ databases">
        <authorList>
            <person name="Holert J."/>
        </authorList>
    </citation>
    <scope>NUCLEOTIDE SEQUENCE [LARGE SCALE GENOMIC DNA]</scope>
    <source>
        <strain evidence="3">SB11_3</strain>
    </source>
</reference>